<accession>A0AAN7TU00</accession>
<feature type="region of interest" description="Disordered" evidence="1">
    <location>
        <begin position="282"/>
        <end position="361"/>
    </location>
</feature>
<dbReference type="AlphaFoldDB" id="A0AAN7TU00"/>
<dbReference type="Proteomes" id="UP001344447">
    <property type="component" value="Unassembled WGS sequence"/>
</dbReference>
<dbReference type="PANTHER" id="PTHR33576">
    <property type="entry name" value="CARBOHYDRATE BINDING DOMAIN-CONTAINING PROTEIN-RELATED"/>
    <property type="match status" value="1"/>
</dbReference>
<feature type="chain" id="PRO_5042822312" evidence="2">
    <location>
        <begin position="19"/>
        <end position="361"/>
    </location>
</feature>
<name>A0AAN7TU00_9MYCE</name>
<evidence type="ECO:0000313" key="4">
    <source>
        <dbReference type="Proteomes" id="UP001344447"/>
    </source>
</evidence>
<dbReference type="Pfam" id="PF11912">
    <property type="entry name" value="CfaA_B_C"/>
    <property type="match status" value="1"/>
</dbReference>
<reference evidence="3 4" key="1">
    <citation type="submission" date="2023-11" db="EMBL/GenBank/DDBJ databases">
        <title>Dfirmibasis_genome.</title>
        <authorList>
            <person name="Edelbroek B."/>
            <person name="Kjellin J."/>
            <person name="Jerlstrom-Hultqvist J."/>
            <person name="Soderbom F."/>
        </authorList>
    </citation>
    <scope>NUCLEOTIDE SEQUENCE [LARGE SCALE GENOMIC DNA]</scope>
    <source>
        <strain evidence="3 4">TNS-C-14</strain>
    </source>
</reference>
<evidence type="ECO:0000313" key="3">
    <source>
        <dbReference type="EMBL" id="KAK5575937.1"/>
    </source>
</evidence>
<evidence type="ECO:0000256" key="1">
    <source>
        <dbReference type="SAM" id="MobiDB-lite"/>
    </source>
</evidence>
<dbReference type="EMBL" id="JAVFKY010000005">
    <property type="protein sequence ID" value="KAK5575937.1"/>
    <property type="molecule type" value="Genomic_DNA"/>
</dbReference>
<organism evidence="3 4">
    <name type="scientific">Dictyostelium firmibasis</name>
    <dbReference type="NCBI Taxonomy" id="79012"/>
    <lineage>
        <taxon>Eukaryota</taxon>
        <taxon>Amoebozoa</taxon>
        <taxon>Evosea</taxon>
        <taxon>Eumycetozoa</taxon>
        <taxon>Dictyostelia</taxon>
        <taxon>Dictyosteliales</taxon>
        <taxon>Dictyosteliaceae</taxon>
        <taxon>Dictyostelium</taxon>
    </lineage>
</organism>
<feature type="compositionally biased region" description="Low complexity" evidence="1">
    <location>
        <begin position="308"/>
        <end position="317"/>
    </location>
</feature>
<evidence type="ECO:0000256" key="2">
    <source>
        <dbReference type="SAM" id="SignalP"/>
    </source>
</evidence>
<gene>
    <name evidence="3" type="ORF">RB653_007072</name>
</gene>
<feature type="compositionally biased region" description="Low complexity" evidence="1">
    <location>
        <begin position="282"/>
        <end position="300"/>
    </location>
</feature>
<keyword evidence="4" id="KW-1185">Reference proteome</keyword>
<proteinExistence type="predicted"/>
<sequence length="361" mass="38260">MKKLIIIALCVLIQIVNGIKFLNLIPYKSNDCSGDVSGIGFSSVIDTCITYDYDNNYIFKVFKNMVSIESFKSPNGEQVCNIEDSNGTPINTEINACLPYSVIGNLNTNYQITDPYSSSSVSGSSYTGYSTGTGSGSGSSNSGSSYSGSSTYYSSSSEIESEYFYKITLTDGVPSIPSNSYVTSLMPNQCVTDSSNALIHYYFINGTWLYEYNSLLKLIFYCSKGIPYSLFHKEIAPEDMTISCNRYAPFFNSSYEVYPSSEATGCSSSGGSDGCADSGGSTGYSSSSSSGSINGETSGSGTSGSGNSGRSMTSSGSIVTTGSRNGNSNNHITTITSGSANFDLHSGDGSEEVSYQNVYCN</sequence>
<keyword evidence="2" id="KW-0732">Signal</keyword>
<protein>
    <submittedName>
        <fullName evidence="3">Uncharacterized protein</fullName>
    </submittedName>
</protein>
<comment type="caution">
    <text evidence="3">The sequence shown here is derived from an EMBL/GenBank/DDBJ whole genome shotgun (WGS) entry which is preliminary data.</text>
</comment>
<feature type="compositionally biased region" description="Polar residues" evidence="1">
    <location>
        <begin position="318"/>
        <end position="340"/>
    </location>
</feature>
<dbReference type="InterPro" id="IPR021837">
    <property type="entry name" value="CfaA/B/C"/>
</dbReference>
<feature type="signal peptide" evidence="2">
    <location>
        <begin position="1"/>
        <end position="18"/>
    </location>
</feature>